<feature type="region of interest" description="Disordered" evidence="1">
    <location>
        <begin position="650"/>
        <end position="672"/>
    </location>
</feature>
<dbReference type="InterPro" id="IPR036936">
    <property type="entry name" value="CRIB_dom_sf"/>
</dbReference>
<feature type="compositionally biased region" description="Polar residues" evidence="1">
    <location>
        <begin position="655"/>
        <end position="672"/>
    </location>
</feature>
<evidence type="ECO:0000256" key="1">
    <source>
        <dbReference type="SAM" id="MobiDB-lite"/>
    </source>
</evidence>
<dbReference type="Proteomes" id="UP000827549">
    <property type="component" value="Chromosome 1"/>
</dbReference>
<evidence type="ECO:0000313" key="2">
    <source>
        <dbReference type="EMBL" id="WOO77893.1"/>
    </source>
</evidence>
<gene>
    <name evidence="2" type="ORF">LOC62_01G001448</name>
</gene>
<protein>
    <recommendedName>
        <fullName evidence="4">CRIB domain-containing protein</fullName>
    </recommendedName>
</protein>
<feature type="compositionally biased region" description="Polar residues" evidence="1">
    <location>
        <begin position="583"/>
        <end position="598"/>
    </location>
</feature>
<feature type="region of interest" description="Disordered" evidence="1">
    <location>
        <begin position="511"/>
        <end position="619"/>
    </location>
</feature>
<feature type="compositionally biased region" description="Polar residues" evidence="1">
    <location>
        <begin position="14"/>
        <end position="25"/>
    </location>
</feature>
<proteinExistence type="predicted"/>
<evidence type="ECO:0008006" key="4">
    <source>
        <dbReference type="Google" id="ProtNLM"/>
    </source>
</evidence>
<feature type="compositionally biased region" description="Low complexity" evidence="1">
    <location>
        <begin position="695"/>
        <end position="723"/>
    </location>
</feature>
<feature type="compositionally biased region" description="Acidic residues" evidence="1">
    <location>
        <begin position="599"/>
        <end position="610"/>
    </location>
</feature>
<feature type="region of interest" description="Disordered" evidence="1">
    <location>
        <begin position="686"/>
        <end position="731"/>
    </location>
</feature>
<evidence type="ECO:0000313" key="3">
    <source>
        <dbReference type="Proteomes" id="UP000827549"/>
    </source>
</evidence>
<organism evidence="2 3">
    <name type="scientific">Vanrija pseudolonga</name>
    <dbReference type="NCBI Taxonomy" id="143232"/>
    <lineage>
        <taxon>Eukaryota</taxon>
        <taxon>Fungi</taxon>
        <taxon>Dikarya</taxon>
        <taxon>Basidiomycota</taxon>
        <taxon>Agaricomycotina</taxon>
        <taxon>Tremellomycetes</taxon>
        <taxon>Trichosporonales</taxon>
        <taxon>Trichosporonaceae</taxon>
        <taxon>Vanrija</taxon>
    </lineage>
</organism>
<feature type="region of interest" description="Disordered" evidence="1">
    <location>
        <begin position="448"/>
        <end position="497"/>
    </location>
</feature>
<feature type="compositionally biased region" description="Polar residues" evidence="1">
    <location>
        <begin position="215"/>
        <end position="229"/>
    </location>
</feature>
<dbReference type="EMBL" id="CP086714">
    <property type="protein sequence ID" value="WOO77893.1"/>
    <property type="molecule type" value="Genomic_DNA"/>
</dbReference>
<feature type="region of interest" description="Disordered" evidence="1">
    <location>
        <begin position="1"/>
        <end position="111"/>
    </location>
</feature>
<reference evidence="2" key="1">
    <citation type="submission" date="2023-10" db="EMBL/GenBank/DDBJ databases">
        <authorList>
            <person name="Noh H."/>
        </authorList>
    </citation>
    <scope>NUCLEOTIDE SEQUENCE</scope>
    <source>
        <strain evidence="2">DUCC4014</strain>
    </source>
</reference>
<feature type="compositionally biased region" description="Acidic residues" evidence="1">
    <location>
        <begin position="454"/>
        <end position="468"/>
    </location>
</feature>
<sequence length="862" mass="91868">MRRNNTAPEPMPTTLASSTSTNNVGNVPPRSTEPGGSRHHPNGTWSSRRTRRNPSVGLAELCEDTPMPVIANKLSESPPKEAPTRIARSGTLSRRRKSSHMVPTPVPADAGVSRPFNVQHELHITADLDGLPQEWLQSLKIQGLSEQDLLLITAAQRRQRAVALTPIRPVTPGSMTRVASPSPVPPPGVTPPVVTVTASPAQVAFPDDLPRPKSQRTSVTSPNTPTDGDSSSASRRESRRESAAPSRSDSRRTRRHTFIDGTSLQRSSSIISKLLSDLDSISTRPSRPVTVVTDTLSPPMAGRPMSGQTLQTISDGVSGSARSSIAESLHALTRRLSDDLAGFRNIDVGAGEENWAASILAAWDVDKALQLSPVPEQARTSLHVPPAIHVPDYVSQPSLSVEHECEETESVSAAVHAGTTPSPSPLPTPLLKGGFTVASIPMAPMSRLYPEDSASSEDDAADVADESEVAGTDAGFETTDDHQSTDDDDDEEPVHLRRRSRSFDWTVINRASTFTPLPPPPPRHVIRSPTPQSSVNGHVSPPRKITGLHLGSNKRKSVDSFGVLPSASAYSEQSRRSLDDSPGTPSSELAPGSASTDNGAEEGDESELQDSSEVSSSNAMHVRVEAGSHTRNAPSLGVVAREIEAFRPGHPFVSRSRSNTFETQESGHSTLSSEYFKRYPLQAQRIQPQPAAGRSGQSFPASGSSSDHNSSFPVSAVSVPVSPTAEGSSNNGHATAHPFFTAWNPTGFGSSSLPKMSALGLCLTLEEPSTPVQATDPAVATETAHDTTNEESRISVFSSATNSAYSLHEATVQRAWPGVLRRVNESLEHCRNESESGSSNETINALGALEEAAWRMSISQGR</sequence>
<feature type="region of interest" description="Disordered" evidence="1">
    <location>
        <begin position="399"/>
        <end position="430"/>
    </location>
</feature>
<dbReference type="GeneID" id="87804703"/>
<dbReference type="RefSeq" id="XP_062623925.1">
    <property type="nucleotide sequence ID" value="XM_062767941.1"/>
</dbReference>
<feature type="region of interest" description="Disordered" evidence="1">
    <location>
        <begin position="170"/>
        <end position="263"/>
    </location>
</feature>
<feature type="compositionally biased region" description="Low complexity" evidence="1">
    <location>
        <begin position="191"/>
        <end position="201"/>
    </location>
</feature>
<dbReference type="Gene3D" id="3.90.810.10">
    <property type="entry name" value="CRIB domain"/>
    <property type="match status" value="1"/>
</dbReference>
<dbReference type="AlphaFoldDB" id="A0AAF1BNB7"/>
<keyword evidence="3" id="KW-1185">Reference proteome</keyword>
<accession>A0AAF1BNB7</accession>
<name>A0AAF1BNB7_9TREE</name>